<name>A0ABP3XSF9_9FLAO</name>
<feature type="domain" description="Lipid/polyisoprenoid-binding YceI-like" evidence="1">
    <location>
        <begin position="45"/>
        <end position="220"/>
    </location>
</feature>
<dbReference type="PANTHER" id="PTHR34406">
    <property type="entry name" value="PROTEIN YCEI"/>
    <property type="match status" value="1"/>
</dbReference>
<comment type="caution">
    <text evidence="2">The sequence shown here is derived from an EMBL/GenBank/DDBJ whole genome shotgun (WGS) entry which is preliminary data.</text>
</comment>
<dbReference type="PROSITE" id="PS51257">
    <property type="entry name" value="PROKAR_LIPOPROTEIN"/>
    <property type="match status" value="1"/>
</dbReference>
<gene>
    <name evidence="2" type="ORF">GCM10009117_04360</name>
</gene>
<dbReference type="SMART" id="SM00867">
    <property type="entry name" value="YceI"/>
    <property type="match status" value="1"/>
</dbReference>
<evidence type="ECO:0000313" key="3">
    <source>
        <dbReference type="Proteomes" id="UP001500507"/>
    </source>
</evidence>
<dbReference type="Proteomes" id="UP001500507">
    <property type="component" value="Unassembled WGS sequence"/>
</dbReference>
<evidence type="ECO:0000313" key="2">
    <source>
        <dbReference type="EMBL" id="GAA0871290.1"/>
    </source>
</evidence>
<dbReference type="SUPFAM" id="SSF101874">
    <property type="entry name" value="YceI-like"/>
    <property type="match status" value="1"/>
</dbReference>
<accession>A0ABP3XSF9</accession>
<dbReference type="Gene3D" id="2.40.128.110">
    <property type="entry name" value="Lipid/polyisoprenoid-binding, YceI-like"/>
    <property type="match status" value="1"/>
</dbReference>
<dbReference type="InterPro" id="IPR007372">
    <property type="entry name" value="Lipid/polyisoprenoid-bd_YceI"/>
</dbReference>
<dbReference type="InterPro" id="IPR036761">
    <property type="entry name" value="TTHA0802/YceI-like_sf"/>
</dbReference>
<organism evidence="2 3">
    <name type="scientific">Gangjinia marincola</name>
    <dbReference type="NCBI Taxonomy" id="578463"/>
    <lineage>
        <taxon>Bacteria</taxon>
        <taxon>Pseudomonadati</taxon>
        <taxon>Bacteroidota</taxon>
        <taxon>Flavobacteriia</taxon>
        <taxon>Flavobacteriales</taxon>
        <taxon>Flavobacteriaceae</taxon>
        <taxon>Gangjinia</taxon>
    </lineage>
</organism>
<proteinExistence type="predicted"/>
<evidence type="ECO:0000259" key="1">
    <source>
        <dbReference type="SMART" id="SM00867"/>
    </source>
</evidence>
<dbReference type="PANTHER" id="PTHR34406:SF1">
    <property type="entry name" value="PROTEIN YCEI"/>
    <property type="match status" value="1"/>
</dbReference>
<dbReference type="RefSeq" id="WP_343763249.1">
    <property type="nucleotide sequence ID" value="NZ_BAAAFG010000002.1"/>
</dbReference>
<protein>
    <recommendedName>
        <fullName evidence="1">Lipid/polyisoprenoid-binding YceI-like domain-containing protein</fullName>
    </recommendedName>
</protein>
<dbReference type="EMBL" id="BAAAFG010000002">
    <property type="protein sequence ID" value="GAA0871290.1"/>
    <property type="molecule type" value="Genomic_DNA"/>
</dbReference>
<sequence length="222" mass="24380">MKKVFVHLFVASSLMLGVTSCKDGNKETETSAAEEVAKAEAAAVDYTVNTDESIINWVGSKPTEDHTGTIKLKEGQVSVQENKLQSGMFVVDMTSINVTDLEGDEKASLEGHLKGSTKEKEDHFFNVSQYPTAKFEVTGISENDGQKMLSGNLTMKGKTKNISIPVTTTFDGNKMMLTSDEFMINRTEWGVNYASKSVFDDLKDNFVNDDIKLKISLVANKA</sequence>
<keyword evidence="3" id="KW-1185">Reference proteome</keyword>
<dbReference type="Pfam" id="PF04264">
    <property type="entry name" value="YceI"/>
    <property type="match status" value="1"/>
</dbReference>
<reference evidence="3" key="1">
    <citation type="journal article" date="2019" name="Int. J. Syst. Evol. Microbiol.">
        <title>The Global Catalogue of Microorganisms (GCM) 10K type strain sequencing project: providing services to taxonomists for standard genome sequencing and annotation.</title>
        <authorList>
            <consortium name="The Broad Institute Genomics Platform"/>
            <consortium name="The Broad Institute Genome Sequencing Center for Infectious Disease"/>
            <person name="Wu L."/>
            <person name="Ma J."/>
        </authorList>
    </citation>
    <scope>NUCLEOTIDE SEQUENCE [LARGE SCALE GENOMIC DNA]</scope>
    <source>
        <strain evidence="3">JCM 16082</strain>
    </source>
</reference>